<dbReference type="GO" id="GO:0016874">
    <property type="term" value="F:ligase activity"/>
    <property type="evidence" value="ECO:0007669"/>
    <property type="project" value="UniProtKB-KW"/>
</dbReference>
<keyword evidence="2" id="KW-0436">Ligase</keyword>
<organism evidence="2 3">
    <name type="scientific">Halopenitus persicus</name>
    <dbReference type="NCBI Taxonomy" id="1048396"/>
    <lineage>
        <taxon>Archaea</taxon>
        <taxon>Methanobacteriati</taxon>
        <taxon>Methanobacteriota</taxon>
        <taxon>Stenosarchaea group</taxon>
        <taxon>Halobacteria</taxon>
        <taxon>Halobacteriales</taxon>
        <taxon>Haloferacaceae</taxon>
        <taxon>Halopenitus</taxon>
    </lineage>
</organism>
<dbReference type="Gene3D" id="2.30.29.80">
    <property type="match status" value="1"/>
</dbReference>
<dbReference type="Proteomes" id="UP000199079">
    <property type="component" value="Unassembled WGS sequence"/>
</dbReference>
<dbReference type="EMBL" id="FNPC01000007">
    <property type="protein sequence ID" value="SDY63676.1"/>
    <property type="molecule type" value="Genomic_DNA"/>
</dbReference>
<proteinExistence type="predicted"/>
<feature type="region of interest" description="Disordered" evidence="1">
    <location>
        <begin position="515"/>
        <end position="546"/>
    </location>
</feature>
<reference evidence="3" key="1">
    <citation type="submission" date="2016-10" db="EMBL/GenBank/DDBJ databases">
        <authorList>
            <person name="Varghese N."/>
            <person name="Submissions S."/>
        </authorList>
    </citation>
    <scope>NUCLEOTIDE SEQUENCE [LARGE SCALE GENOMIC DNA]</scope>
    <source>
        <strain evidence="3">DC30,IBRC 10041,KCTC 4046</strain>
    </source>
</reference>
<gene>
    <name evidence="2" type="ORF">SAMN05216564_10784</name>
</gene>
<dbReference type="InterPro" id="IPR036565">
    <property type="entry name" value="Mur-like_cat_sf"/>
</dbReference>
<dbReference type="InterPro" id="IPR050061">
    <property type="entry name" value="MurCDEF_pg_biosynth"/>
</dbReference>
<dbReference type="GO" id="GO:0005524">
    <property type="term" value="F:ATP binding"/>
    <property type="evidence" value="ECO:0007669"/>
    <property type="project" value="InterPro"/>
</dbReference>
<dbReference type="SUPFAM" id="SSF53623">
    <property type="entry name" value="MurD-like peptide ligases, catalytic domain"/>
    <property type="match status" value="1"/>
</dbReference>
<evidence type="ECO:0000256" key="1">
    <source>
        <dbReference type="SAM" id="MobiDB-lite"/>
    </source>
</evidence>
<accession>A0A1H3LH84</accession>
<dbReference type="Gene3D" id="3.40.1190.10">
    <property type="entry name" value="Mur-like, catalytic domain"/>
    <property type="match status" value="1"/>
</dbReference>
<dbReference type="AlphaFoldDB" id="A0A1H3LH84"/>
<name>A0A1H3LH84_9EURY</name>
<evidence type="ECO:0000313" key="3">
    <source>
        <dbReference type="Proteomes" id="UP000199079"/>
    </source>
</evidence>
<dbReference type="PANTHER" id="PTHR43445:SF1">
    <property type="entry name" value="PGA SYNTHASE CAPB"/>
    <property type="match status" value="1"/>
</dbReference>
<sequence>MSRTAFEIYGRGFGWSWRLRGPAEVLATGSRHYDTSRAARDAIDIVRAAVAEISGHEESFPDTDVDAPDISVEQEATPSGELPEERNNWVWRLQTANGVLGHSADRFSTEMAAQSAADQFLDYAAGALPMFLVGAEYEWKTGPKPIEVGSSSLTGLVSEATRGIRHRKVLDQIDTQIVVSGTRGKSSTTQRLDDVFNRRGYDTLTKITGNHPLLIHNGEVHPIERRGPRTTLYENISLIAEFVPELDAYEPDDVAIFENQGITEYTTRLFNQRLTDPDIIVLTNVRQDHTDTLGKTRTDLARSFARSVPAGTHVVSGEQHPVLHEYMQKEIERRGGTIEQVDIPDEHEGLIGSETIHAVNAVLDVVGEPPLPAEEIESFLSAIQPTWIEIEDGCIFNAAEVNDVESTEMVRRVLVDDEYITPFVYLRRDRRGRTASFAQYIELLFERELIDEAHIGGANTRAFAENVDVPTKCHSQNADPEQVLTELFTDGRPVILMGNTVDEFMREMQASIEQRVKEKRQAASASEAVDISEQGSAEATKPKDHE</sequence>
<protein>
    <submittedName>
        <fullName evidence="2">Mur ligase middle domain-containing protein</fullName>
    </submittedName>
</protein>
<dbReference type="RefSeq" id="WP_256335717.1">
    <property type="nucleotide sequence ID" value="NZ_FNPC01000007.1"/>
</dbReference>
<evidence type="ECO:0000313" key="2">
    <source>
        <dbReference type="EMBL" id="SDY63676.1"/>
    </source>
</evidence>
<keyword evidence="3" id="KW-1185">Reference proteome</keyword>
<dbReference type="PANTHER" id="PTHR43445">
    <property type="entry name" value="UDP-N-ACETYLMURAMATE--L-ALANINE LIGASE-RELATED"/>
    <property type="match status" value="1"/>
</dbReference>